<evidence type="ECO:0000256" key="2">
    <source>
        <dbReference type="ARBA" id="ARBA00023082"/>
    </source>
</evidence>
<reference evidence="7 8" key="1">
    <citation type="submission" date="2016-10" db="EMBL/GenBank/DDBJ databases">
        <authorList>
            <person name="de Groot N.N."/>
        </authorList>
    </citation>
    <scope>NUCLEOTIDE SEQUENCE [LARGE SCALE GENOMIC DNA]</scope>
    <source>
        <strain evidence="7 8">L 420-91</strain>
    </source>
</reference>
<protein>
    <submittedName>
        <fullName evidence="7">RNA polymerase sigma factor, sigma-70 family</fullName>
    </submittedName>
    <submittedName>
        <fullName evidence="6">Sigma-70 family RNA polymerase sigma factor</fullName>
    </submittedName>
</protein>
<dbReference type="RefSeq" id="WP_057900163.1">
    <property type="nucleotide sequence ID" value="NZ_CP080764.1"/>
</dbReference>
<dbReference type="GO" id="GO:0016987">
    <property type="term" value="F:sigma factor activity"/>
    <property type="evidence" value="ECO:0007669"/>
    <property type="project" value="UniProtKB-KW"/>
</dbReference>
<gene>
    <name evidence="6" type="ORF">K3F53_01060</name>
    <name evidence="7" type="ORF">SAMN04489735_102358</name>
</gene>
<accession>A0A1G8C6M5</accession>
<evidence type="ECO:0000259" key="5">
    <source>
        <dbReference type="Pfam" id="PF04545"/>
    </source>
</evidence>
<dbReference type="Pfam" id="PF04545">
    <property type="entry name" value="Sigma70_r4"/>
    <property type="match status" value="1"/>
</dbReference>
<dbReference type="NCBIfam" id="TIGR02937">
    <property type="entry name" value="sigma70-ECF"/>
    <property type="match status" value="1"/>
</dbReference>
<dbReference type="PANTHER" id="PTHR30385">
    <property type="entry name" value="SIGMA FACTOR F FLAGELLAR"/>
    <property type="match status" value="1"/>
</dbReference>
<reference evidence="6 9" key="2">
    <citation type="submission" date="2021-08" db="EMBL/GenBank/DDBJ databases">
        <title>Complete genome sequence of the strain Aneurinibacillus thermoaerophilus CCM 8960.</title>
        <authorList>
            <person name="Musilova J."/>
            <person name="Kourilova X."/>
            <person name="Pernicova I."/>
            <person name="Bezdicek M."/>
            <person name="Lengerova M."/>
            <person name="Obruca S."/>
            <person name="Sedlar K."/>
        </authorList>
    </citation>
    <scope>NUCLEOTIDE SEQUENCE [LARGE SCALE GENOMIC DNA]</scope>
    <source>
        <strain evidence="6 9">CCM 8960</strain>
    </source>
</reference>
<dbReference type="GO" id="GO:0006352">
    <property type="term" value="P:DNA-templated transcription initiation"/>
    <property type="evidence" value="ECO:0007669"/>
    <property type="project" value="InterPro"/>
</dbReference>
<keyword evidence="9" id="KW-1185">Reference proteome</keyword>
<dbReference type="Gene3D" id="1.20.140.160">
    <property type="match status" value="1"/>
</dbReference>
<feature type="domain" description="RNA polymerase sigma-70 region 4" evidence="5">
    <location>
        <begin position="153"/>
        <end position="201"/>
    </location>
</feature>
<evidence type="ECO:0000256" key="3">
    <source>
        <dbReference type="ARBA" id="ARBA00023125"/>
    </source>
</evidence>
<evidence type="ECO:0000313" key="6">
    <source>
        <dbReference type="EMBL" id="QYY42976.1"/>
    </source>
</evidence>
<organism evidence="7 8">
    <name type="scientific">Aneurinibacillus thermoaerophilus</name>
    <dbReference type="NCBI Taxonomy" id="143495"/>
    <lineage>
        <taxon>Bacteria</taxon>
        <taxon>Bacillati</taxon>
        <taxon>Bacillota</taxon>
        <taxon>Bacilli</taxon>
        <taxon>Bacillales</taxon>
        <taxon>Paenibacillaceae</taxon>
        <taxon>Aneurinibacillus group</taxon>
        <taxon>Aneurinibacillus</taxon>
    </lineage>
</organism>
<keyword evidence="2" id="KW-0731">Sigma factor</keyword>
<dbReference type="InterPro" id="IPR013324">
    <property type="entry name" value="RNA_pol_sigma_r3/r4-like"/>
</dbReference>
<name>A0A1G8C6M5_ANETH</name>
<dbReference type="InterPro" id="IPR007630">
    <property type="entry name" value="RNA_pol_sigma70_r4"/>
</dbReference>
<sequence>MSITKFLRQDSHFKKDVVQFINDHPILLSNPILKNFLKEKKNLLLFIQAVSSSTKESKKKLDKSFKNYYLKIRLVNFMSKLLYYSAIDYDKKIRKHNQRYLLILDKPVQNASQDDEITIVDLIPSNEQPFDGQIIEKNNVLEEIISDPLLSKAIKRLTPKEKLIIELAYVHAMSDRTIAKKLCISHQAVSKTRKRAIAKIRSYMEERDVV</sequence>
<dbReference type="InterPro" id="IPR014284">
    <property type="entry name" value="RNA_pol_sigma-70_dom"/>
</dbReference>
<proteinExistence type="predicted"/>
<keyword evidence="1" id="KW-0805">Transcription regulation</keyword>
<dbReference type="GeneID" id="97139949"/>
<dbReference type="GO" id="GO:0003677">
    <property type="term" value="F:DNA binding"/>
    <property type="evidence" value="ECO:0007669"/>
    <property type="project" value="UniProtKB-KW"/>
</dbReference>
<evidence type="ECO:0000256" key="4">
    <source>
        <dbReference type="ARBA" id="ARBA00023163"/>
    </source>
</evidence>
<dbReference type="Proteomes" id="UP000826616">
    <property type="component" value="Chromosome"/>
</dbReference>
<evidence type="ECO:0000313" key="8">
    <source>
        <dbReference type="Proteomes" id="UP000198956"/>
    </source>
</evidence>
<dbReference type="EMBL" id="FNDE01000023">
    <property type="protein sequence ID" value="SDH41171.1"/>
    <property type="molecule type" value="Genomic_DNA"/>
</dbReference>
<dbReference type="AlphaFoldDB" id="A0A1G8C6M5"/>
<dbReference type="SUPFAM" id="SSF88659">
    <property type="entry name" value="Sigma3 and sigma4 domains of RNA polymerase sigma factors"/>
    <property type="match status" value="1"/>
</dbReference>
<evidence type="ECO:0000256" key="1">
    <source>
        <dbReference type="ARBA" id="ARBA00023015"/>
    </source>
</evidence>
<keyword evidence="4" id="KW-0804">Transcription</keyword>
<evidence type="ECO:0000313" key="7">
    <source>
        <dbReference type="EMBL" id="SDH41171.1"/>
    </source>
</evidence>
<dbReference type="PANTHER" id="PTHR30385:SF7">
    <property type="entry name" value="RNA POLYMERASE SIGMA FACTOR FLIA"/>
    <property type="match status" value="1"/>
</dbReference>
<dbReference type="EMBL" id="CP080764">
    <property type="protein sequence ID" value="QYY42976.1"/>
    <property type="molecule type" value="Genomic_DNA"/>
</dbReference>
<dbReference type="Proteomes" id="UP000198956">
    <property type="component" value="Unassembled WGS sequence"/>
</dbReference>
<evidence type="ECO:0000313" key="9">
    <source>
        <dbReference type="Proteomes" id="UP000826616"/>
    </source>
</evidence>
<keyword evidence="3" id="KW-0238">DNA-binding</keyword>